<evidence type="ECO:0000313" key="2">
    <source>
        <dbReference type="Proteomes" id="UP000495940"/>
    </source>
</evidence>
<dbReference type="InterPro" id="IPR035959">
    <property type="entry name" value="RutC-like_sf"/>
</dbReference>
<name>A0A6G5RCX4_9ACTN</name>
<dbReference type="EMBL" id="CP021978">
    <property type="protein sequence ID" value="QCD55671.1"/>
    <property type="molecule type" value="Genomic_DNA"/>
</dbReference>
<dbReference type="AlphaFoldDB" id="A0A6G5RCX4"/>
<reference evidence="1 2" key="1">
    <citation type="submission" date="2017-06" db="EMBL/GenBank/DDBJ databases">
        <title>Complete Genome Sequence of Streptomyces hawaiiensis NRRL 15010 and insights into acyldepsipeptides biosynthesis.</title>
        <authorList>
            <person name="Mariita R.M."/>
            <person name="Sello J.K."/>
        </authorList>
    </citation>
    <scope>NUCLEOTIDE SEQUENCE [LARGE SCALE GENOMIC DNA]</scope>
    <source>
        <strain evidence="1 2">ATCC 12236</strain>
    </source>
</reference>
<protein>
    <submittedName>
        <fullName evidence="1">Uncharacterized protein</fullName>
    </submittedName>
</protein>
<keyword evidence="2" id="KW-1185">Reference proteome</keyword>
<organism evidence="1 2">
    <name type="scientific">Streptomyces hawaiiensis</name>
    <dbReference type="NCBI Taxonomy" id="67305"/>
    <lineage>
        <taxon>Bacteria</taxon>
        <taxon>Bacillati</taxon>
        <taxon>Actinomycetota</taxon>
        <taxon>Actinomycetes</taxon>
        <taxon>Kitasatosporales</taxon>
        <taxon>Streptomycetaceae</taxon>
        <taxon>Streptomyces</taxon>
    </lineage>
</organism>
<dbReference type="SUPFAM" id="SSF55298">
    <property type="entry name" value="YjgF-like"/>
    <property type="match status" value="1"/>
</dbReference>
<proteinExistence type="predicted"/>
<dbReference type="KEGG" id="shaw:CEB94_12900"/>
<evidence type="ECO:0000313" key="1">
    <source>
        <dbReference type="EMBL" id="QCD55671.1"/>
    </source>
</evidence>
<dbReference type="Gene3D" id="3.30.1330.40">
    <property type="entry name" value="RutC-like"/>
    <property type="match status" value="1"/>
</dbReference>
<gene>
    <name evidence="1" type="ORF">CEB94_12900</name>
</gene>
<sequence length="74" mass="7722">MGAAQTGIFAVASRTAPRKAAAYLAGISRLAEYGTVRRQFLTGTPPTGMTFEAARLCRPEALVEGEVVAAVPAR</sequence>
<accession>A0A6G5RCX4</accession>
<dbReference type="Proteomes" id="UP000495940">
    <property type="component" value="Chromosome"/>
</dbReference>
<dbReference type="RefSeq" id="WP_342789603.1">
    <property type="nucleotide sequence ID" value="NZ_CP021978.1"/>
</dbReference>